<evidence type="ECO:0000256" key="3">
    <source>
        <dbReference type="ARBA" id="ARBA00022692"/>
    </source>
</evidence>
<evidence type="ECO:0000313" key="9">
    <source>
        <dbReference type="Proteomes" id="UP001325140"/>
    </source>
</evidence>
<keyword evidence="6 7" id="KW-0472">Membrane</keyword>
<feature type="transmembrane region" description="Helical" evidence="7">
    <location>
        <begin position="415"/>
        <end position="434"/>
    </location>
</feature>
<evidence type="ECO:0000256" key="5">
    <source>
        <dbReference type="ARBA" id="ARBA00022989"/>
    </source>
</evidence>
<keyword evidence="4" id="KW-0732">Signal</keyword>
<dbReference type="Proteomes" id="UP001325140">
    <property type="component" value="Chromosome"/>
</dbReference>
<gene>
    <name evidence="8" type="ORF">Fokcrypt_00219</name>
</gene>
<name>A0ABZ0UNK0_9RICK</name>
<feature type="transmembrane region" description="Helical" evidence="7">
    <location>
        <begin position="631"/>
        <end position="658"/>
    </location>
</feature>
<feature type="transmembrane region" description="Helical" evidence="7">
    <location>
        <begin position="835"/>
        <end position="853"/>
    </location>
</feature>
<feature type="transmembrane region" description="Helical" evidence="7">
    <location>
        <begin position="108"/>
        <end position="127"/>
    </location>
</feature>
<evidence type="ECO:0000256" key="4">
    <source>
        <dbReference type="ARBA" id="ARBA00022729"/>
    </source>
</evidence>
<sequence>MNRLLSYLQKLILIFLLASSFSVVEVPKAEATIRYSGVIQFMNQPLISDSSFYHFIMSLIGVIHSCLLEKPLYLTKQEVLKNTCIPYAIMENQNYCQNSKSLLSAKSMMTSSLLIPLIIGALMTIAIPGIGELALLGVGGLVLEICNICANYYVNIPSDLANFAVGAKCRRDSSTKKYSFFSTSGDALFSAFDVPFLYQCKCGLHLLSMIRSKTLTQNEASTMYGCMDGMPQCMNPVLRRLPEKITALLQPVMLVSGGTANFALPQIIVVRNVNIPIWDLKARKKRNTNIPCPSPEQSQEGDKTIILTYDQINNAYKTQDKVSAYFSMAHGRVTLRAVKMAGYGLPPIIIGETTVSPPIEAPNISESLETFLKDTICMTFLTGRLDLNSLGVGMQESGNSTNSANSVAMFLSSDFHILSTVVGCIQTILVKIFVNPTNPKESFLAIVQEQFTNAFLVVMVLYIIFVGFNLLVHPEHLTKGQAFGYLARLVVAWYFGVGSVWFYMPYNSITDADGRQGVGLYEVILNVMNGIANMFMQSVELTDPMQWCTRTLDNGRNLLGPNRIDIKSDVTGINGDTIVTPSSGQVLYPTPVPYPGNGQYVYLSVWDFIDCSLAILMSFGSCQYSLLQMLVFIFVSAGLLAGINGFILSIVTLMYLVFLLQVTFKFTHMFILSMLTITILILLMPIWCAFYLFEPTRDIGQHATKLIIGYTLYPGVLFALIALFMTCMNSIFYGVSPSQIKAQMQTATTANGSELLLDVDSLCTGITSVFCAMHKVSQSDNAQNADSVVKSDSGAINILQNCATPPSRAVAPFVTTAQIFVFTFTLMKREAVGQLLTPMFNMMLMAMLFYYFSDSMITFVEGLTGVASLRDVAVGDIKAQQTIGAFKSMGKPVGNTESKAASAFFKSLFK</sequence>
<feature type="transmembrane region" description="Helical" evidence="7">
    <location>
        <begin position="485"/>
        <end position="506"/>
    </location>
</feature>
<feature type="transmembrane region" description="Helical" evidence="7">
    <location>
        <begin position="670"/>
        <end position="693"/>
    </location>
</feature>
<organism evidence="8 9">
    <name type="scientific">Candidatus Fokinia crypta</name>
    <dbReference type="NCBI Taxonomy" id="1920990"/>
    <lineage>
        <taxon>Bacteria</taxon>
        <taxon>Pseudomonadati</taxon>
        <taxon>Pseudomonadota</taxon>
        <taxon>Alphaproteobacteria</taxon>
        <taxon>Rickettsiales</taxon>
        <taxon>Candidatus Midichloriaceae</taxon>
        <taxon>Candidatus Fokinia</taxon>
    </lineage>
</organism>
<dbReference type="RefSeq" id="WP_323722357.1">
    <property type="nucleotide sequence ID" value="NZ_CP110343.1"/>
</dbReference>
<keyword evidence="5 7" id="KW-1133">Transmembrane helix</keyword>
<keyword evidence="9" id="KW-1185">Reference proteome</keyword>
<dbReference type="EMBL" id="CP110343">
    <property type="protein sequence ID" value="WPX97706.1"/>
    <property type="molecule type" value="Genomic_DNA"/>
</dbReference>
<evidence type="ECO:0000256" key="1">
    <source>
        <dbReference type="ARBA" id="ARBA00004651"/>
    </source>
</evidence>
<dbReference type="InterPro" id="IPR007688">
    <property type="entry name" value="Conjugal_tfr_TrbL/VirB6"/>
</dbReference>
<feature type="transmembrane region" description="Helical" evidence="7">
    <location>
        <begin position="518"/>
        <end position="536"/>
    </location>
</feature>
<accession>A0ABZ0UNK0</accession>
<comment type="similarity">
    <text evidence="2">Belongs to the TrbL/VirB6 family.</text>
</comment>
<evidence type="ECO:0000313" key="8">
    <source>
        <dbReference type="EMBL" id="WPX97706.1"/>
    </source>
</evidence>
<protein>
    <submittedName>
        <fullName evidence="8">Type IV secretion system protein VirB6</fullName>
    </submittedName>
</protein>
<evidence type="ECO:0000256" key="7">
    <source>
        <dbReference type="SAM" id="Phobius"/>
    </source>
</evidence>
<evidence type="ECO:0000256" key="6">
    <source>
        <dbReference type="ARBA" id="ARBA00023136"/>
    </source>
</evidence>
<comment type="subcellular location">
    <subcellularLocation>
        <location evidence="1">Cell membrane</location>
        <topology evidence="1">Multi-pass membrane protein</topology>
    </subcellularLocation>
</comment>
<feature type="transmembrane region" description="Helical" evidence="7">
    <location>
        <begin position="713"/>
        <end position="735"/>
    </location>
</feature>
<evidence type="ECO:0000256" key="2">
    <source>
        <dbReference type="ARBA" id="ARBA00007802"/>
    </source>
</evidence>
<dbReference type="Pfam" id="PF04610">
    <property type="entry name" value="TrbL"/>
    <property type="match status" value="1"/>
</dbReference>
<feature type="transmembrane region" description="Helical" evidence="7">
    <location>
        <begin position="454"/>
        <end position="473"/>
    </location>
</feature>
<keyword evidence="3 7" id="KW-0812">Transmembrane</keyword>
<feature type="transmembrane region" description="Helical" evidence="7">
    <location>
        <begin position="51"/>
        <end position="68"/>
    </location>
</feature>
<feature type="transmembrane region" description="Helical" evidence="7">
    <location>
        <begin position="600"/>
        <end position="619"/>
    </location>
</feature>
<proteinExistence type="inferred from homology"/>
<reference evidence="8" key="1">
    <citation type="submission" date="2022-10" db="EMBL/GenBank/DDBJ databases">
        <title>Host association and intracellularity evolved multiple times independently in the Rickettsiales.</title>
        <authorList>
            <person name="Castelli M."/>
            <person name="Nardi T."/>
            <person name="Gammuto L."/>
            <person name="Bellinzona G."/>
            <person name="Sabaneyeva E."/>
            <person name="Potekhin A."/>
            <person name="Serra V."/>
            <person name="Petroni G."/>
            <person name="Sassera D."/>
        </authorList>
    </citation>
    <scope>NUCLEOTIDE SEQUENCE [LARGE SCALE GENOMIC DNA]</scope>
    <source>
        <strain evidence="8">US_Bl 11III1</strain>
    </source>
</reference>